<evidence type="ECO:0000313" key="5">
    <source>
        <dbReference type="Proteomes" id="UP000053433"/>
    </source>
</evidence>
<dbReference type="Pfam" id="PF01183">
    <property type="entry name" value="Glyco_hydro_25"/>
    <property type="match status" value="1"/>
</dbReference>
<dbReference type="Gene3D" id="3.20.20.80">
    <property type="entry name" value="Glycosidases"/>
    <property type="match status" value="1"/>
</dbReference>
<name>A0A0W7TRI8_9FIRM</name>
<dbReference type="PANTHER" id="PTHR34135:SF2">
    <property type="entry name" value="LYSOZYME"/>
    <property type="match status" value="1"/>
</dbReference>
<comment type="caution">
    <text evidence="4">The sequence shown here is derived from an EMBL/GenBank/DDBJ whole genome shotgun (WGS) entry which is preliminary data.</text>
</comment>
<dbReference type="InterPro" id="IPR017853">
    <property type="entry name" value="GH"/>
</dbReference>
<sequence>MAAIYQTGIDVSRYQGTIDWAAVARAGKQFAVIRAVSSNNSGVYVDPMFEKNYAGAKAAGLRVGVYYYTYAQTESYADRELEALTAVLAGKKLEYPVFVDMEAEGIAALGRTRATQLALYALEKLRAAGWYPGLYTYSNFAKNRLDMAKLSAYPFFVADYTGSVTYPGTYQMWQYSSTGRVPGISGNVDLDHSYVDFLPAIQAGGYNGYEPEIPGLEMVPVPGLKLEVYGTLNCEYFYKPDIYDVAGTLPVGRYEAVSQSVGCYGGFTWVTLRYKNAVYWTALLADRCFLLRA</sequence>
<evidence type="ECO:0000313" key="4">
    <source>
        <dbReference type="EMBL" id="KUE76357.1"/>
    </source>
</evidence>
<accession>A0A0W7TRI8</accession>
<dbReference type="GO" id="GO:0016998">
    <property type="term" value="P:cell wall macromolecule catabolic process"/>
    <property type="evidence" value="ECO:0007669"/>
    <property type="project" value="InterPro"/>
</dbReference>
<reference evidence="4 5" key="1">
    <citation type="submission" date="2015-10" db="EMBL/GenBank/DDBJ databases">
        <title>A novel member of the family Ruminococcaceae isolated from human faeces.</title>
        <authorList>
            <person name="Shkoporov A.N."/>
            <person name="Chaplin A.V."/>
            <person name="Motuzova O.V."/>
            <person name="Kafarskaia L.I."/>
            <person name="Efimov B.A."/>
        </authorList>
    </citation>
    <scope>NUCLEOTIDE SEQUENCE [LARGE SCALE GENOMIC DNA]</scope>
    <source>
        <strain evidence="4 5">668</strain>
    </source>
</reference>
<dbReference type="SMART" id="SM00641">
    <property type="entry name" value="Glyco_25"/>
    <property type="match status" value="1"/>
</dbReference>
<organism evidence="4 5">
    <name type="scientific">Ruthenibacterium lactatiformans</name>
    <dbReference type="NCBI Taxonomy" id="1550024"/>
    <lineage>
        <taxon>Bacteria</taxon>
        <taxon>Bacillati</taxon>
        <taxon>Bacillota</taxon>
        <taxon>Clostridia</taxon>
        <taxon>Eubacteriales</taxon>
        <taxon>Oscillospiraceae</taxon>
        <taxon>Ruthenibacterium</taxon>
    </lineage>
</organism>
<evidence type="ECO:0000256" key="1">
    <source>
        <dbReference type="ARBA" id="ARBA00010646"/>
    </source>
</evidence>
<dbReference type="InterPro" id="IPR002053">
    <property type="entry name" value="Glyco_hydro_25"/>
</dbReference>
<dbReference type="RefSeq" id="WP_058723186.1">
    <property type="nucleotide sequence ID" value="NZ_LMUA01000010.1"/>
</dbReference>
<comment type="similarity">
    <text evidence="1">Belongs to the glycosyl hydrolase 25 family.</text>
</comment>
<dbReference type="CDD" id="cd06414">
    <property type="entry name" value="GH25_LytC-like"/>
    <property type="match status" value="1"/>
</dbReference>
<dbReference type="PROSITE" id="PS51904">
    <property type="entry name" value="GLYCOSYL_HYDROL_F25_2"/>
    <property type="match status" value="1"/>
</dbReference>
<gene>
    <name evidence="4" type="ORF">ASJ35_09055</name>
</gene>
<evidence type="ECO:0000256" key="2">
    <source>
        <dbReference type="ARBA" id="ARBA00022801"/>
    </source>
</evidence>
<dbReference type="PANTHER" id="PTHR34135">
    <property type="entry name" value="LYSOZYME"/>
    <property type="match status" value="1"/>
</dbReference>
<proteinExistence type="inferred from homology"/>
<dbReference type="InterPro" id="IPR018077">
    <property type="entry name" value="Glyco_hydro_fam25_subgr"/>
</dbReference>
<evidence type="ECO:0000256" key="3">
    <source>
        <dbReference type="ARBA" id="ARBA00023295"/>
    </source>
</evidence>
<keyword evidence="3" id="KW-0326">Glycosidase</keyword>
<dbReference type="GO" id="GO:0016052">
    <property type="term" value="P:carbohydrate catabolic process"/>
    <property type="evidence" value="ECO:0007669"/>
    <property type="project" value="TreeGrafter"/>
</dbReference>
<dbReference type="Proteomes" id="UP000053433">
    <property type="component" value="Unassembled WGS sequence"/>
</dbReference>
<protein>
    <submittedName>
        <fullName evidence="4">Endolysin</fullName>
    </submittedName>
</protein>
<dbReference type="GO" id="GO:0003796">
    <property type="term" value="F:lysozyme activity"/>
    <property type="evidence" value="ECO:0007669"/>
    <property type="project" value="InterPro"/>
</dbReference>
<dbReference type="EMBL" id="LMUA01000010">
    <property type="protein sequence ID" value="KUE76357.1"/>
    <property type="molecule type" value="Genomic_DNA"/>
</dbReference>
<dbReference type="AlphaFoldDB" id="A0A0W7TRI8"/>
<keyword evidence="2" id="KW-0378">Hydrolase</keyword>
<dbReference type="GO" id="GO:0009253">
    <property type="term" value="P:peptidoglycan catabolic process"/>
    <property type="evidence" value="ECO:0007669"/>
    <property type="project" value="InterPro"/>
</dbReference>
<dbReference type="SUPFAM" id="SSF51445">
    <property type="entry name" value="(Trans)glycosidases"/>
    <property type="match status" value="1"/>
</dbReference>